<evidence type="ECO:0000313" key="3">
    <source>
        <dbReference type="Proteomes" id="UP000094065"/>
    </source>
</evidence>
<proteinExistence type="predicted"/>
<dbReference type="AlphaFoldDB" id="A0A1E3HRR1"/>
<feature type="region of interest" description="Disordered" evidence="1">
    <location>
        <begin position="222"/>
        <end position="245"/>
    </location>
</feature>
<keyword evidence="3" id="KW-1185">Reference proteome</keyword>
<reference evidence="2 3" key="1">
    <citation type="submission" date="2016-06" db="EMBL/GenBank/DDBJ databases">
        <title>Evolution of pathogenesis and genome organization in the Tremellales.</title>
        <authorList>
            <person name="Cuomo C."/>
            <person name="Litvintseva A."/>
            <person name="Heitman J."/>
            <person name="Chen Y."/>
            <person name="Sun S."/>
            <person name="Springer D."/>
            <person name="Dromer F."/>
            <person name="Young S."/>
            <person name="Zeng Q."/>
            <person name="Chapman S."/>
            <person name="Gujja S."/>
            <person name="Saif S."/>
            <person name="Birren B."/>
        </authorList>
    </citation>
    <scope>NUCLEOTIDE SEQUENCE [LARGE SCALE GENOMIC DNA]</scope>
    <source>
        <strain evidence="2 3">CBS 6039</strain>
    </source>
</reference>
<feature type="region of interest" description="Disordered" evidence="1">
    <location>
        <begin position="1"/>
        <end position="116"/>
    </location>
</feature>
<dbReference type="OrthoDB" id="10618683at2759"/>
<dbReference type="Proteomes" id="UP000094065">
    <property type="component" value="Unassembled WGS sequence"/>
</dbReference>
<evidence type="ECO:0000256" key="1">
    <source>
        <dbReference type="SAM" id="MobiDB-lite"/>
    </source>
</evidence>
<comment type="caution">
    <text evidence="2">The sequence shown here is derived from an EMBL/GenBank/DDBJ whole genome shotgun (WGS) entry which is preliminary data.</text>
</comment>
<dbReference type="EMBL" id="AWGJ01000006">
    <property type="protein sequence ID" value="ODN78992.1"/>
    <property type="molecule type" value="Genomic_DNA"/>
</dbReference>
<sequence>MPPNATSGPSKRAAQTPSAAHTAPARKSLGANASVSSNPAPAKKPRKSAPANLENSNGVAGDPEDSQDDFEILSGDDDQPTAAKKGKGKGKSPQKQAPVKKAAPAKKKPTVTKKATITIRHDTPKELAAFLRISARAVGLSSERLRLDKRDLKARLLDSQATSSLASVLLSSPRVTAGVHSQVLKGLRDDVANIKARRESILEDIERMTLGDEEDVEKVAREAQGIADAEEEEETELSEGEDEEE</sequence>
<organism evidence="2 3">
    <name type="scientific">Cryptococcus amylolentus CBS 6039</name>
    <dbReference type="NCBI Taxonomy" id="1295533"/>
    <lineage>
        <taxon>Eukaryota</taxon>
        <taxon>Fungi</taxon>
        <taxon>Dikarya</taxon>
        <taxon>Basidiomycota</taxon>
        <taxon>Agaricomycotina</taxon>
        <taxon>Tremellomycetes</taxon>
        <taxon>Tremellales</taxon>
        <taxon>Cryptococcaceae</taxon>
        <taxon>Cryptococcus</taxon>
    </lineage>
</organism>
<feature type="compositionally biased region" description="Low complexity" evidence="1">
    <location>
        <begin position="93"/>
        <end position="102"/>
    </location>
</feature>
<feature type="compositionally biased region" description="Acidic residues" evidence="1">
    <location>
        <begin position="62"/>
        <end position="79"/>
    </location>
</feature>
<dbReference type="RefSeq" id="XP_018994038.1">
    <property type="nucleotide sequence ID" value="XM_019138601.1"/>
</dbReference>
<gene>
    <name evidence="2" type="ORF">L202_04503</name>
</gene>
<protein>
    <submittedName>
        <fullName evidence="2">Uncharacterized protein</fullName>
    </submittedName>
</protein>
<name>A0A1E3HRR1_9TREE</name>
<feature type="compositionally biased region" description="Acidic residues" evidence="1">
    <location>
        <begin position="228"/>
        <end position="245"/>
    </location>
</feature>
<evidence type="ECO:0000313" key="2">
    <source>
        <dbReference type="EMBL" id="ODN78992.1"/>
    </source>
</evidence>
<dbReference type="GeneID" id="30155812"/>
<accession>A0A1E3HRR1</accession>
<feature type="compositionally biased region" description="Polar residues" evidence="1">
    <location>
        <begin position="1"/>
        <end position="19"/>
    </location>
</feature>
<feature type="compositionally biased region" description="Low complexity" evidence="1">
    <location>
        <begin position="31"/>
        <end position="41"/>
    </location>
</feature>